<comment type="caution">
    <text evidence="2">The sequence shown here is derived from an EMBL/GenBank/DDBJ whole genome shotgun (WGS) entry which is preliminary data.</text>
</comment>
<accession>A0A7X6QZF7</accession>
<dbReference type="InterPro" id="IPR027417">
    <property type="entry name" value="P-loop_NTPase"/>
</dbReference>
<dbReference type="SMART" id="SM00382">
    <property type="entry name" value="AAA"/>
    <property type="match status" value="1"/>
</dbReference>
<dbReference type="EMBL" id="JAAXOX010000004">
    <property type="protein sequence ID" value="NKY23062.1"/>
    <property type="molecule type" value="Genomic_DNA"/>
</dbReference>
<proteinExistence type="predicted"/>
<dbReference type="Proteomes" id="UP000581206">
    <property type="component" value="Unassembled WGS sequence"/>
</dbReference>
<gene>
    <name evidence="2" type="ORF">HGA03_10350</name>
</gene>
<dbReference type="Gene3D" id="3.40.50.300">
    <property type="entry name" value="P-loop containing nucleotide triphosphate hydrolases"/>
    <property type="match status" value="1"/>
</dbReference>
<organism evidence="2 3">
    <name type="scientific">Cellulomonas denverensis</name>
    <dbReference type="NCBI Taxonomy" id="264297"/>
    <lineage>
        <taxon>Bacteria</taxon>
        <taxon>Bacillati</taxon>
        <taxon>Actinomycetota</taxon>
        <taxon>Actinomycetes</taxon>
        <taxon>Micrococcales</taxon>
        <taxon>Cellulomonadaceae</taxon>
        <taxon>Cellulomonas</taxon>
    </lineage>
</organism>
<protein>
    <recommendedName>
        <fullName evidence="1">AAA+ ATPase domain-containing protein</fullName>
    </recommendedName>
</protein>
<dbReference type="SUPFAM" id="SSF52540">
    <property type="entry name" value="P-loop containing nucleoside triphosphate hydrolases"/>
    <property type="match status" value="1"/>
</dbReference>
<keyword evidence="3" id="KW-1185">Reference proteome</keyword>
<feature type="domain" description="AAA+ ATPase" evidence="1">
    <location>
        <begin position="24"/>
        <end position="165"/>
    </location>
</feature>
<reference evidence="2 3" key="1">
    <citation type="submission" date="2020-04" db="EMBL/GenBank/DDBJ databases">
        <title>MicrobeNet Type strains.</title>
        <authorList>
            <person name="Nicholson A.C."/>
        </authorList>
    </citation>
    <scope>NUCLEOTIDE SEQUENCE [LARGE SCALE GENOMIC DNA]</scope>
    <source>
        <strain evidence="2 3">ATCC BAA-788</strain>
    </source>
</reference>
<name>A0A7X6QZF7_9CELL</name>
<evidence type="ECO:0000313" key="3">
    <source>
        <dbReference type="Proteomes" id="UP000581206"/>
    </source>
</evidence>
<dbReference type="AlphaFoldDB" id="A0A7X6QZF7"/>
<sequence length="772" mass="81617">MRRDRDLLRDADRTLAAIDSWLGLGRDVLIRGDDGSGRSTVLAALADRLTAQGHPVLVLRASGAEDRSALVAHPELPPVLRDASRPELAGWLAGALADPRSFLLVDDLHLLDPGSAVVVRDALAAGSAALVATAGGRRVLGAGAAAVGALLADRVPAEVELRPLGFTSMSQLAHAVLGAPADVPLLAAVSARAAGNPRAAAAVLDAARHAGAIGLDDGRWRITAALDAVPPDLVAAVFVPRHTPAELDALEVLAAIGPVERDAGCRVVPTEVLLGLVDRGRVISSPEPDGEVLFTVSPPALASALRLGLDEARRAAIVDRARAAGIRAAHPDVHQRPGLDALLDPRSHDGGLGARWIAAVAARITEQEVAEESALAAAWRAEPSVPLALCYLPLLSRRPAGPEVAEVFARTVLSDGDAPLDRALFRLQHLRWLRSAGDLAGAAAEEQRHEADLRPVVELSSVRDRVWQLVSTGRPLEPYLRAATPRGEGRHSGLLLTALIGALLDVGRPDLALPLVRRGAEAGYGGTLGRWLAGLHSIALLRMGDLAGVERRSRELMAEACSDLDPAGIRVHGSVLTEVLYVSGRLDQAWIAASTVLRFGVSGAVEDPFYRRALSLAVPIRAQLGDLDTAGELLAELRSMPPRFDPAIGALMPLAEAAVAHRRDPEESRAADRALWREGMRLVELGQLSTALECWLMQSRVHPPEDWVVVEEQFGRAVAPVLLPWYRMHRALAAGDRDAIRDALRTLPAGSSLAATARDVLAADVPSPTMVC</sequence>
<evidence type="ECO:0000259" key="1">
    <source>
        <dbReference type="SMART" id="SM00382"/>
    </source>
</evidence>
<evidence type="ECO:0000313" key="2">
    <source>
        <dbReference type="EMBL" id="NKY23062.1"/>
    </source>
</evidence>
<dbReference type="InterPro" id="IPR003593">
    <property type="entry name" value="AAA+_ATPase"/>
</dbReference>
<dbReference type="RefSeq" id="WP_168630182.1">
    <property type="nucleotide sequence ID" value="NZ_BONL01000001.1"/>
</dbReference>